<dbReference type="InterPro" id="IPR042094">
    <property type="entry name" value="T2SS_GspF_sf"/>
</dbReference>
<comment type="subcellular location">
    <subcellularLocation>
        <location evidence="1">Cell membrane</location>
        <topology evidence="1">Multi-pass membrane protein</topology>
    </subcellularLocation>
</comment>
<dbReference type="EMBL" id="QAON01000012">
    <property type="protein sequence ID" value="PTQ88372.1"/>
    <property type="molecule type" value="Genomic_DNA"/>
</dbReference>
<name>A0A2T5IWR6_9GAMM</name>
<dbReference type="Proteomes" id="UP000244223">
    <property type="component" value="Unassembled WGS sequence"/>
</dbReference>
<evidence type="ECO:0000256" key="2">
    <source>
        <dbReference type="ARBA" id="ARBA00005745"/>
    </source>
</evidence>
<feature type="domain" description="Type II secretion system protein GspF" evidence="8">
    <location>
        <begin position="183"/>
        <end position="260"/>
    </location>
</feature>
<gene>
    <name evidence="9" type="ORF">C8N29_11217</name>
</gene>
<dbReference type="AlphaFoldDB" id="A0A2T5IWR6"/>
<dbReference type="RefSeq" id="WP_107866254.1">
    <property type="nucleotide sequence ID" value="NZ_QAON01000012.1"/>
</dbReference>
<evidence type="ECO:0000256" key="3">
    <source>
        <dbReference type="ARBA" id="ARBA00022475"/>
    </source>
</evidence>
<evidence type="ECO:0000259" key="8">
    <source>
        <dbReference type="Pfam" id="PF00482"/>
    </source>
</evidence>
<proteinExistence type="inferred from homology"/>
<dbReference type="InterPro" id="IPR018076">
    <property type="entry name" value="T2SS_GspF_dom"/>
</dbReference>
<protein>
    <submittedName>
        <fullName evidence="9">Type II secretory pathway component PulF</fullName>
    </submittedName>
</protein>
<organism evidence="9 10">
    <name type="scientific">Agitococcus lubricus</name>
    <dbReference type="NCBI Taxonomy" id="1077255"/>
    <lineage>
        <taxon>Bacteria</taxon>
        <taxon>Pseudomonadati</taxon>
        <taxon>Pseudomonadota</taxon>
        <taxon>Gammaproteobacteria</taxon>
        <taxon>Moraxellales</taxon>
        <taxon>Moraxellaceae</taxon>
        <taxon>Agitococcus</taxon>
    </lineage>
</organism>
<evidence type="ECO:0000256" key="1">
    <source>
        <dbReference type="ARBA" id="ARBA00004651"/>
    </source>
</evidence>
<sequence>MIDVHQYRIIATLLSSGLSPLQTLEQLIQQNRTDNRLSKRLVYCQSLLQQGASFVQACQQSHLFNPYQGQQLLLAELAGKLPQSLITLANEQEQAQQRTQRLKAQLVLSQTVMLIALAVSVVLALFYGQSLVMQLLVAVCVVMATRLLFRVLSTDHLAVMAWLWRSRLLYLSKTLARYYEYYFCSLLIQQLSAGIDAQQAIKQLQGVIESPTYRIHVRKALSLLEEGKSLTLALTKSELILHPALKQIWSIGEYSGRLESHVQHYLATEAQYLRLLTDSFYTWLPRLYYALTLIVIAKYLL</sequence>
<accession>A0A2T5IWR6</accession>
<reference evidence="9 10" key="1">
    <citation type="submission" date="2018-04" db="EMBL/GenBank/DDBJ databases">
        <title>Genomic Encyclopedia of Archaeal and Bacterial Type Strains, Phase II (KMG-II): from individual species to whole genera.</title>
        <authorList>
            <person name="Goeker M."/>
        </authorList>
    </citation>
    <scope>NUCLEOTIDE SEQUENCE [LARGE SCALE GENOMIC DNA]</scope>
    <source>
        <strain evidence="9 10">DSM 5822</strain>
    </source>
</reference>
<feature type="domain" description="Type II secretion system protein GspF" evidence="8">
    <location>
        <begin position="8"/>
        <end position="127"/>
    </location>
</feature>
<dbReference type="GO" id="GO:0005886">
    <property type="term" value="C:plasma membrane"/>
    <property type="evidence" value="ECO:0007669"/>
    <property type="project" value="UniProtKB-SubCell"/>
</dbReference>
<feature type="transmembrane region" description="Helical" evidence="7">
    <location>
        <begin position="106"/>
        <end position="126"/>
    </location>
</feature>
<evidence type="ECO:0000313" key="9">
    <source>
        <dbReference type="EMBL" id="PTQ88372.1"/>
    </source>
</evidence>
<keyword evidence="10" id="KW-1185">Reference proteome</keyword>
<keyword evidence="4 7" id="KW-0812">Transmembrane</keyword>
<dbReference type="InterPro" id="IPR003004">
    <property type="entry name" value="GspF/PilC"/>
</dbReference>
<keyword evidence="5 7" id="KW-1133">Transmembrane helix</keyword>
<comment type="similarity">
    <text evidence="2">Belongs to the GSP F family.</text>
</comment>
<evidence type="ECO:0000256" key="4">
    <source>
        <dbReference type="ARBA" id="ARBA00022692"/>
    </source>
</evidence>
<dbReference type="Gene3D" id="1.20.81.30">
    <property type="entry name" value="Type II secretion system (T2SS), domain F"/>
    <property type="match status" value="2"/>
</dbReference>
<dbReference type="PANTHER" id="PTHR30012">
    <property type="entry name" value="GENERAL SECRETION PATHWAY PROTEIN"/>
    <property type="match status" value="1"/>
</dbReference>
<evidence type="ECO:0000313" key="10">
    <source>
        <dbReference type="Proteomes" id="UP000244223"/>
    </source>
</evidence>
<evidence type="ECO:0000256" key="6">
    <source>
        <dbReference type="ARBA" id="ARBA00023136"/>
    </source>
</evidence>
<dbReference type="PANTHER" id="PTHR30012:SF0">
    <property type="entry name" value="TYPE II SECRETION SYSTEM PROTEIN F-RELATED"/>
    <property type="match status" value="1"/>
</dbReference>
<comment type="caution">
    <text evidence="9">The sequence shown here is derived from an EMBL/GenBank/DDBJ whole genome shotgun (WGS) entry which is preliminary data.</text>
</comment>
<keyword evidence="3" id="KW-1003">Cell membrane</keyword>
<evidence type="ECO:0000256" key="5">
    <source>
        <dbReference type="ARBA" id="ARBA00022989"/>
    </source>
</evidence>
<evidence type="ECO:0000256" key="7">
    <source>
        <dbReference type="SAM" id="Phobius"/>
    </source>
</evidence>
<dbReference type="OrthoDB" id="9842172at2"/>
<feature type="transmembrane region" description="Helical" evidence="7">
    <location>
        <begin position="132"/>
        <end position="149"/>
    </location>
</feature>
<keyword evidence="6 7" id="KW-0472">Membrane</keyword>
<dbReference type="Pfam" id="PF00482">
    <property type="entry name" value="T2SSF"/>
    <property type="match status" value="2"/>
</dbReference>